<feature type="region of interest" description="Disordered" evidence="1">
    <location>
        <begin position="168"/>
        <end position="227"/>
    </location>
</feature>
<feature type="region of interest" description="Disordered" evidence="1">
    <location>
        <begin position="707"/>
        <end position="730"/>
    </location>
</feature>
<feature type="compositionally biased region" description="Gly residues" evidence="1">
    <location>
        <begin position="558"/>
        <end position="570"/>
    </location>
</feature>
<feature type="compositionally biased region" description="Basic and acidic residues" evidence="1">
    <location>
        <begin position="1721"/>
        <end position="1766"/>
    </location>
</feature>
<feature type="compositionally biased region" description="Low complexity" evidence="1">
    <location>
        <begin position="361"/>
        <end position="375"/>
    </location>
</feature>
<feature type="region of interest" description="Disordered" evidence="1">
    <location>
        <begin position="746"/>
        <end position="771"/>
    </location>
</feature>
<feature type="region of interest" description="Disordered" evidence="1">
    <location>
        <begin position="77"/>
        <end position="152"/>
    </location>
</feature>
<feature type="compositionally biased region" description="Low complexity" evidence="1">
    <location>
        <begin position="934"/>
        <end position="945"/>
    </location>
</feature>
<feature type="compositionally biased region" description="Low complexity" evidence="1">
    <location>
        <begin position="892"/>
        <end position="903"/>
    </location>
</feature>
<feature type="region of interest" description="Disordered" evidence="1">
    <location>
        <begin position="491"/>
        <end position="678"/>
    </location>
</feature>
<feature type="compositionally biased region" description="Low complexity" evidence="1">
    <location>
        <begin position="970"/>
        <end position="981"/>
    </location>
</feature>
<feature type="compositionally biased region" description="Gly residues" evidence="1">
    <location>
        <begin position="869"/>
        <end position="886"/>
    </location>
</feature>
<dbReference type="InterPro" id="IPR028221">
    <property type="entry name" value="JCAD"/>
</dbReference>
<feature type="compositionally biased region" description="Polar residues" evidence="1">
    <location>
        <begin position="786"/>
        <end position="802"/>
    </location>
</feature>
<evidence type="ECO:0000256" key="1">
    <source>
        <dbReference type="SAM" id="MobiDB-lite"/>
    </source>
</evidence>
<feature type="compositionally biased region" description="Acidic residues" evidence="1">
    <location>
        <begin position="1666"/>
        <end position="1678"/>
    </location>
</feature>
<feature type="compositionally biased region" description="Polar residues" evidence="1">
    <location>
        <begin position="1470"/>
        <end position="1490"/>
    </location>
</feature>
<feature type="region of interest" description="Disordered" evidence="1">
    <location>
        <begin position="852"/>
        <end position="903"/>
    </location>
</feature>
<feature type="region of interest" description="Disordered" evidence="1">
    <location>
        <begin position="1055"/>
        <end position="1105"/>
    </location>
</feature>
<feature type="region of interest" description="Disordered" evidence="1">
    <location>
        <begin position="320"/>
        <end position="474"/>
    </location>
</feature>
<feature type="region of interest" description="Disordered" evidence="1">
    <location>
        <begin position="1395"/>
        <end position="1532"/>
    </location>
</feature>
<feature type="region of interest" description="Disordered" evidence="1">
    <location>
        <begin position="1115"/>
        <end position="1134"/>
    </location>
</feature>
<feature type="compositionally biased region" description="Polar residues" evidence="1">
    <location>
        <begin position="662"/>
        <end position="673"/>
    </location>
</feature>
<feature type="compositionally biased region" description="Basic and acidic residues" evidence="1">
    <location>
        <begin position="1679"/>
        <end position="1715"/>
    </location>
</feature>
<organism evidence="2 3">
    <name type="scientific">Hucho hucho</name>
    <name type="common">huchen</name>
    <dbReference type="NCBI Taxonomy" id="62062"/>
    <lineage>
        <taxon>Eukaryota</taxon>
        <taxon>Metazoa</taxon>
        <taxon>Chordata</taxon>
        <taxon>Craniata</taxon>
        <taxon>Vertebrata</taxon>
        <taxon>Euteleostomi</taxon>
        <taxon>Actinopterygii</taxon>
        <taxon>Neopterygii</taxon>
        <taxon>Teleostei</taxon>
        <taxon>Protacanthopterygii</taxon>
        <taxon>Salmoniformes</taxon>
        <taxon>Salmonidae</taxon>
        <taxon>Salmoninae</taxon>
        <taxon>Hucho</taxon>
    </lineage>
</organism>
<feature type="compositionally biased region" description="Polar residues" evidence="1">
    <location>
        <begin position="923"/>
        <end position="932"/>
    </location>
</feature>
<dbReference type="STRING" id="62062.ENSHHUP00000069896"/>
<protein>
    <submittedName>
        <fullName evidence="2">Junctional cadherin 5 associated a</fullName>
    </submittedName>
</protein>
<feature type="compositionally biased region" description="Low complexity" evidence="1">
    <location>
        <begin position="811"/>
        <end position="820"/>
    </location>
</feature>
<feature type="compositionally biased region" description="Basic and acidic residues" evidence="1">
    <location>
        <begin position="1516"/>
        <end position="1532"/>
    </location>
</feature>
<feature type="compositionally biased region" description="Pro residues" evidence="1">
    <location>
        <begin position="448"/>
        <end position="459"/>
    </location>
</feature>
<feature type="compositionally biased region" description="Polar residues" evidence="1">
    <location>
        <begin position="1078"/>
        <end position="1092"/>
    </location>
</feature>
<feature type="compositionally biased region" description="Basic and acidic residues" evidence="1">
    <location>
        <begin position="632"/>
        <end position="653"/>
    </location>
</feature>
<feature type="compositionally biased region" description="Polar residues" evidence="1">
    <location>
        <begin position="1809"/>
        <end position="1821"/>
    </location>
</feature>
<feature type="compositionally biased region" description="Polar residues" evidence="1">
    <location>
        <begin position="1119"/>
        <end position="1128"/>
    </location>
</feature>
<feature type="compositionally biased region" description="Basic and acidic residues" evidence="1">
    <location>
        <begin position="1556"/>
        <end position="1569"/>
    </location>
</feature>
<evidence type="ECO:0000313" key="3">
    <source>
        <dbReference type="Proteomes" id="UP000314982"/>
    </source>
</evidence>
<feature type="region of interest" description="Disordered" evidence="1">
    <location>
        <begin position="785"/>
        <end position="825"/>
    </location>
</feature>
<keyword evidence="3" id="KW-1185">Reference proteome</keyword>
<feature type="compositionally biased region" description="Basic and acidic residues" evidence="1">
    <location>
        <begin position="99"/>
        <end position="114"/>
    </location>
</feature>
<feature type="compositionally biased region" description="Pro residues" evidence="1">
    <location>
        <begin position="1783"/>
        <end position="1794"/>
    </location>
</feature>
<feature type="region of interest" description="Disordered" evidence="1">
    <location>
        <begin position="1545"/>
        <end position="1596"/>
    </location>
</feature>
<feature type="compositionally biased region" description="Polar residues" evidence="1">
    <location>
        <begin position="115"/>
        <end position="132"/>
    </location>
</feature>
<dbReference type="Pfam" id="PF15351">
    <property type="entry name" value="JCAD"/>
    <property type="match status" value="1"/>
</dbReference>
<name>A0A4W5PY63_9TELE</name>
<feature type="compositionally biased region" description="Basic and acidic residues" evidence="1">
    <location>
        <begin position="417"/>
        <end position="433"/>
    </location>
</feature>
<sequence>MYSVEDLLISHGYKLPQNTATAPTAVSPTPPSSYDNKRYGDPSSCRQEILESRSGGGHGTVNGYEIDSAPGVYVYGNNNCRKPQPPAPTKSYSSSHTDNAWRDRNSQPQRREADSGNQGDTHSLGDSLTTDSGFCEGPRGVYSQPRGHRDVSYWRRRGQDFSVLLDYADFREPRGGGNRTEGVQQPQRQEVPPEDQRQQRERQRWAAQSQAQSQAQSRSKQREAALQQWTTAAVERKCQSLGTDEWRPAVVSFARQLSDSEGDSWARAQEQQQLQQRHLRTPDGAVVVMGPRNKGKSQSLPRMLPPDSLQYVAMSGSVGSGQDVYRKVNGHPGSHHDPYNRYNHNQAGTGDRWSENDSRPSSQASMASQLSQASLVPKTRFSRPLRPPSYEVHQQTRGSSETLSGDPAAASTPQPQARDRTPLPHPRMGDPRLDYYSQDGGSGTDPPGYIPPPSYPPKRAPLMRGGHGGHRGYGEVPVNYRYHQVFQQQQMRGTPDPWFSSRHTGGGGSWPEPQREPLRERSVPHRKQLYPGYSEQQHQPGLGPGIQYVHDPRVRQISGGGSSSLGGGGNSMTDTDNIRHIRNSTSSALPSVTVSDHSSDDSAFLSPASTGAPPPLASMSDPASPATPKSSSDYDNKNNRWKQQHSDLHKETDSLDNFPAATDQNCNRYNPKNNLGGFSAFQPPAPASSVHLSSSSDQGFSETTITQVKKIVPGDSGVDHNNRNSKRKSHSETIFCLVSVPIHMQQQQTNKDSVSAADQNNNEKMPASLPSSLPTVSVFATEDNQKTVVQSDNSQSLRSKSLSDMGLKPPSHTSSFSSMRSTRKGPLRKEIVDAWSLQASADKELCYAGSWPGDQYRNQETQTSSPVKGPGGTGQPGGQGGQGGQEPGHLASDTTTDSGVGTDCSSVSASYGVGYPMKGQKNLHPSSNSAFSRLSISPGQPLSLPSLPPQPPPSGSVEERDQHTSTIRKTGATTTTSNTTTKSPDDVNANSQGQVAFGQFLLKPVSRRPWDAIEELECFNKAAGVELDQVQKNQKVQCIDDLDEVHRNIMELSGEDTQQQHQPIAPPPLDSERETVSLPDQSLNNKLNNNIPTIRPRLDSWGPGSSIDPEYREVRSAFSRPQPQNRTSIPRPLREDLVPTGFRDYKLHNEQGDHRETYDPRLTYRQEQDVAKESLLRDVGLTVYTEAPGGLGEQDQHCGPPFTPLTSLDHEDLCQNVQLLWESGEKPSLAKRRQVQVAHICEGSNKDKLGPTKVVEEERKVKTDNVPVVPPRFRGQEPNLNIRRARSENSRSPRGEGSRGSPRPGRLTREAALAFKDGNYRYSVSSDPLSWRNEATLADRHLETLLIKEKANTRPTEDLSNLYEVKCAKGIPENETMEQRAARILGIDVAPDSLQGQVQEREEDSLQGVVEEREENSLQGVVEEREEESLQGVVEEREEESLQGVVEEREEESLQGVVEESEEEGETGIGETQSHSPYREQQNQNDTKTGGETPELYPEGAQAVESLGLVEQKEEEQEHSLDRDTETQHVRRQYEQVMEVEVSVVTLGEETGGGPIKDDRLSVYEDRHAGGGGESQSQPSMVLELPEFPPSSLPLSLPVTRDEQLALSVLSVGGGGERQGKKGHGSGGASPRLSSSPSSLSPGCTESMAHMDEPFSVSCIRVGSSEEAEPEQETEVVVEAEREKGAYPEEGMRQAEERKERGEMEELTMESKAEGEEIDRADEREDERKEPEVVQEEKEEVKIQGKKDEEKEPKTKREEKEVERSVKPNVQQEVRAEPISRPMKPPLLPKPIPKPRSGTVAKREITLPLSFSVSSCGSSPNLEDDEMLSDSYDPSRVERV</sequence>
<dbReference type="Ensembl" id="ENSHHUT00000072224.1">
    <property type="protein sequence ID" value="ENSHHUP00000069896.1"/>
    <property type="gene ID" value="ENSHHUG00000041138.1"/>
</dbReference>
<proteinExistence type="predicted"/>
<dbReference type="GO" id="GO:1903589">
    <property type="term" value="P:positive regulation of blood vessel endothelial cell proliferation involved in sprouting angiogenesis"/>
    <property type="evidence" value="ECO:0007669"/>
    <property type="project" value="TreeGrafter"/>
</dbReference>
<reference evidence="2" key="2">
    <citation type="submission" date="2025-08" db="UniProtKB">
        <authorList>
            <consortium name="Ensembl"/>
        </authorList>
    </citation>
    <scope>IDENTIFICATION</scope>
</reference>
<feature type="compositionally biased region" description="Low complexity" evidence="1">
    <location>
        <begin position="1629"/>
        <end position="1643"/>
    </location>
</feature>
<dbReference type="PANTHER" id="PTHR34757:SF2">
    <property type="entry name" value="JUNCTIONAL CADHERIN 5-ASSOCIATED A"/>
    <property type="match status" value="1"/>
</dbReference>
<feature type="compositionally biased region" description="Low complexity" evidence="1">
    <location>
        <begin position="205"/>
        <end position="218"/>
    </location>
</feature>
<feature type="compositionally biased region" description="Basic and acidic residues" evidence="1">
    <location>
        <begin position="194"/>
        <end position="204"/>
    </location>
</feature>
<feature type="compositionally biased region" description="Basic and acidic residues" evidence="1">
    <location>
        <begin position="1285"/>
        <end position="1297"/>
    </location>
</feature>
<feature type="compositionally biased region" description="Polar residues" evidence="1">
    <location>
        <begin position="583"/>
        <end position="594"/>
    </location>
</feature>
<feature type="region of interest" description="Disordered" evidence="1">
    <location>
        <begin position="1258"/>
        <end position="1307"/>
    </location>
</feature>
<reference evidence="2" key="3">
    <citation type="submission" date="2025-09" db="UniProtKB">
        <authorList>
            <consortium name="Ensembl"/>
        </authorList>
    </citation>
    <scope>IDENTIFICATION</scope>
</reference>
<dbReference type="GO" id="GO:0032587">
    <property type="term" value="C:ruffle membrane"/>
    <property type="evidence" value="ECO:0007669"/>
    <property type="project" value="TreeGrafter"/>
</dbReference>
<dbReference type="Proteomes" id="UP000314982">
    <property type="component" value="Unassembled WGS sequence"/>
</dbReference>
<feature type="region of interest" description="Disordered" evidence="1">
    <location>
        <begin position="18"/>
        <end position="63"/>
    </location>
</feature>
<dbReference type="GO" id="GO:0005912">
    <property type="term" value="C:adherens junction"/>
    <property type="evidence" value="ECO:0007669"/>
    <property type="project" value="TreeGrafter"/>
</dbReference>
<feature type="region of interest" description="Disordered" evidence="1">
    <location>
        <begin position="1608"/>
        <end position="1840"/>
    </location>
</feature>
<evidence type="ECO:0000313" key="2">
    <source>
        <dbReference type="Ensembl" id="ENSHHUP00000069896.1"/>
    </source>
</evidence>
<feature type="compositionally biased region" description="Basic and acidic residues" evidence="1">
    <location>
        <begin position="513"/>
        <end position="523"/>
    </location>
</feature>
<feature type="region of interest" description="Disordered" evidence="1">
    <location>
        <begin position="923"/>
        <end position="990"/>
    </location>
</feature>
<feature type="compositionally biased region" description="Polar residues" evidence="1">
    <location>
        <begin position="856"/>
        <end position="866"/>
    </location>
</feature>
<feature type="compositionally biased region" description="Polar residues" evidence="1">
    <location>
        <begin position="392"/>
        <end position="403"/>
    </location>
</feature>
<accession>A0A4W5PY63</accession>
<feature type="region of interest" description="Disordered" evidence="1">
    <location>
        <begin position="258"/>
        <end position="304"/>
    </location>
</feature>
<reference evidence="3" key="1">
    <citation type="submission" date="2018-06" db="EMBL/GenBank/DDBJ databases">
        <title>Genome assembly of Danube salmon.</title>
        <authorList>
            <person name="Macqueen D.J."/>
            <person name="Gundappa M.K."/>
        </authorList>
    </citation>
    <scope>NUCLEOTIDE SEQUENCE [LARGE SCALE GENOMIC DNA]</scope>
</reference>
<dbReference type="GeneTree" id="ENSGT00940000166891"/>
<feature type="compositionally biased region" description="Acidic residues" evidence="1">
    <location>
        <begin position="1448"/>
        <end position="1466"/>
    </location>
</feature>
<dbReference type="PANTHER" id="PTHR34757">
    <property type="entry name" value="JUNCTIONAL PROTEIN ASSOCIATED WITH CORONARY ARTERY DISEASE"/>
    <property type="match status" value="1"/>
</dbReference>